<organism evidence="13 14">
    <name type="scientific">Wickerhamomyces anomalus (strain ATCC 58044 / CBS 1984 / NCYC 433 / NRRL Y-366-8)</name>
    <name type="common">Yeast</name>
    <name type="synonym">Hansenula anomala</name>
    <dbReference type="NCBI Taxonomy" id="683960"/>
    <lineage>
        <taxon>Eukaryota</taxon>
        <taxon>Fungi</taxon>
        <taxon>Dikarya</taxon>
        <taxon>Ascomycota</taxon>
        <taxon>Saccharomycotina</taxon>
        <taxon>Saccharomycetes</taxon>
        <taxon>Phaffomycetales</taxon>
        <taxon>Wickerhamomycetaceae</taxon>
        <taxon>Wickerhamomyces</taxon>
    </lineage>
</organism>
<dbReference type="EMBL" id="KV454225">
    <property type="protein sequence ID" value="ODQ56654.1"/>
    <property type="molecule type" value="Genomic_DNA"/>
</dbReference>
<dbReference type="InterPro" id="IPR036770">
    <property type="entry name" value="Ankyrin_rpt-contain_sf"/>
</dbReference>
<comment type="similarity">
    <text evidence="1 9">Belongs to the OSBP family.</text>
</comment>
<evidence type="ECO:0000256" key="7">
    <source>
        <dbReference type="ARBA" id="ARBA00023121"/>
    </source>
</evidence>
<dbReference type="FunFam" id="2.40.160.120:FF:000001">
    <property type="entry name" value="Oxysterol-binding protein"/>
    <property type="match status" value="1"/>
</dbReference>
<proteinExistence type="inferred from homology"/>
<dbReference type="SUPFAM" id="SSF50729">
    <property type="entry name" value="PH domain-like"/>
    <property type="match status" value="1"/>
</dbReference>
<dbReference type="PROSITE" id="PS50003">
    <property type="entry name" value="PH_DOMAIN"/>
    <property type="match status" value="1"/>
</dbReference>
<dbReference type="GeneID" id="30200087"/>
<dbReference type="GO" id="GO:0097038">
    <property type="term" value="C:perinuclear endoplasmic reticulum"/>
    <property type="evidence" value="ECO:0007669"/>
    <property type="project" value="TreeGrafter"/>
</dbReference>
<dbReference type="Gene3D" id="2.40.160.120">
    <property type="match status" value="1"/>
</dbReference>
<feature type="compositionally biased region" description="Polar residues" evidence="11">
    <location>
        <begin position="441"/>
        <end position="460"/>
    </location>
</feature>
<dbReference type="STRING" id="683960.A0A1E3NU94"/>
<keyword evidence="5 8" id="KW-0040">ANK repeat</keyword>
<dbReference type="GO" id="GO:0120015">
    <property type="term" value="F:sterol transfer activity"/>
    <property type="evidence" value="ECO:0007669"/>
    <property type="project" value="UniProtKB-ARBA"/>
</dbReference>
<dbReference type="SUPFAM" id="SSF48403">
    <property type="entry name" value="Ankyrin repeat"/>
    <property type="match status" value="1"/>
</dbReference>
<dbReference type="InterPro" id="IPR001849">
    <property type="entry name" value="PH_domain"/>
</dbReference>
<evidence type="ECO:0000256" key="3">
    <source>
        <dbReference type="ARBA" id="ARBA00022553"/>
    </source>
</evidence>
<feature type="compositionally biased region" description="Low complexity" evidence="11">
    <location>
        <begin position="34"/>
        <end position="46"/>
    </location>
</feature>
<feature type="compositionally biased region" description="Basic and acidic residues" evidence="11">
    <location>
        <begin position="493"/>
        <end position="502"/>
    </location>
</feature>
<dbReference type="SMART" id="SM00233">
    <property type="entry name" value="PH"/>
    <property type="match status" value="1"/>
</dbReference>
<keyword evidence="4" id="KW-0677">Repeat</keyword>
<dbReference type="FunFam" id="2.30.29.30:FF:000061">
    <property type="entry name" value="Oxysterol binding protein 1"/>
    <property type="match status" value="1"/>
</dbReference>
<evidence type="ECO:0000313" key="14">
    <source>
        <dbReference type="Proteomes" id="UP000094112"/>
    </source>
</evidence>
<gene>
    <name evidence="13" type="ORF">WICANDRAFT_59604</name>
</gene>
<keyword evidence="7" id="KW-0446">Lipid-binding</keyword>
<dbReference type="InterPro" id="IPR002110">
    <property type="entry name" value="Ankyrin_rpt"/>
</dbReference>
<protein>
    <recommendedName>
        <fullName evidence="12">PH domain-containing protein</fullName>
    </recommendedName>
</protein>
<evidence type="ECO:0000256" key="2">
    <source>
        <dbReference type="ARBA" id="ARBA00022448"/>
    </source>
</evidence>
<dbReference type="GO" id="GO:0005886">
    <property type="term" value="C:plasma membrane"/>
    <property type="evidence" value="ECO:0007669"/>
    <property type="project" value="TreeGrafter"/>
</dbReference>
<dbReference type="PANTHER" id="PTHR10972:SF205">
    <property type="entry name" value="OXYSTEROL-BINDING PROTEIN 1"/>
    <property type="match status" value="1"/>
</dbReference>
<keyword evidence="10" id="KW-0175">Coiled coil</keyword>
<keyword evidence="14" id="KW-1185">Reference proteome</keyword>
<dbReference type="Pfam" id="PF00169">
    <property type="entry name" value="PH"/>
    <property type="match status" value="1"/>
</dbReference>
<feature type="region of interest" description="Disordered" evidence="11">
    <location>
        <begin position="679"/>
        <end position="713"/>
    </location>
</feature>
<keyword evidence="6" id="KW-0445">Lipid transport</keyword>
<dbReference type="PROSITE" id="PS50088">
    <property type="entry name" value="ANK_REPEAT"/>
    <property type="match status" value="2"/>
</dbReference>
<dbReference type="PANTHER" id="PTHR10972">
    <property type="entry name" value="OXYSTEROL-BINDING PROTEIN-RELATED"/>
    <property type="match status" value="1"/>
</dbReference>
<evidence type="ECO:0000256" key="6">
    <source>
        <dbReference type="ARBA" id="ARBA00023055"/>
    </source>
</evidence>
<dbReference type="GO" id="GO:0034727">
    <property type="term" value="P:piecemeal microautophagy of the nucleus"/>
    <property type="evidence" value="ECO:0007669"/>
    <property type="project" value="TreeGrafter"/>
</dbReference>
<dbReference type="CDD" id="cd13292">
    <property type="entry name" value="PH_Osh1p_Osh2p_yeast"/>
    <property type="match status" value="1"/>
</dbReference>
<dbReference type="SUPFAM" id="SSF144000">
    <property type="entry name" value="Oxysterol-binding protein-like"/>
    <property type="match status" value="1"/>
</dbReference>
<evidence type="ECO:0000256" key="9">
    <source>
        <dbReference type="RuleBase" id="RU003844"/>
    </source>
</evidence>
<feature type="region of interest" description="Disordered" evidence="11">
    <location>
        <begin position="30"/>
        <end position="56"/>
    </location>
</feature>
<dbReference type="Pfam" id="PF01237">
    <property type="entry name" value="Oxysterol_BP"/>
    <property type="match status" value="1"/>
</dbReference>
<dbReference type="Gene3D" id="1.25.40.20">
    <property type="entry name" value="Ankyrin repeat-containing domain"/>
    <property type="match status" value="2"/>
</dbReference>
<feature type="compositionally biased region" description="Basic and acidic residues" evidence="11">
    <location>
        <begin position="513"/>
        <end position="526"/>
    </location>
</feature>
<dbReference type="PROSITE" id="PS01013">
    <property type="entry name" value="OSBP"/>
    <property type="match status" value="1"/>
</dbReference>
<dbReference type="InterPro" id="IPR018494">
    <property type="entry name" value="Oxysterol-bd_CS"/>
</dbReference>
<feature type="compositionally biased region" description="Polar residues" evidence="11">
    <location>
        <begin position="47"/>
        <end position="56"/>
    </location>
</feature>
<accession>A0A1E3NU94</accession>
<dbReference type="GO" id="GO:0032934">
    <property type="term" value="F:sterol binding"/>
    <property type="evidence" value="ECO:0007669"/>
    <property type="project" value="TreeGrafter"/>
</dbReference>
<keyword evidence="3" id="KW-0597">Phosphoprotein</keyword>
<feature type="compositionally biased region" description="Basic and acidic residues" evidence="11">
    <location>
        <begin position="463"/>
        <end position="477"/>
    </location>
</feature>
<dbReference type="Proteomes" id="UP000094112">
    <property type="component" value="Unassembled WGS sequence"/>
</dbReference>
<feature type="domain" description="PH" evidence="12">
    <location>
        <begin position="310"/>
        <end position="406"/>
    </location>
</feature>
<feature type="region of interest" description="Disordered" evidence="11">
    <location>
        <begin position="419"/>
        <end position="526"/>
    </location>
</feature>
<dbReference type="AlphaFoldDB" id="A0A1E3NU94"/>
<name>A0A1E3NU94_WICAA</name>
<evidence type="ECO:0000256" key="10">
    <source>
        <dbReference type="SAM" id="Coils"/>
    </source>
</evidence>
<evidence type="ECO:0000313" key="13">
    <source>
        <dbReference type="EMBL" id="ODQ56654.1"/>
    </source>
</evidence>
<keyword evidence="2" id="KW-0813">Transport</keyword>
<reference evidence="13 14" key="1">
    <citation type="journal article" date="2016" name="Proc. Natl. Acad. Sci. U.S.A.">
        <title>Comparative genomics of biotechnologically important yeasts.</title>
        <authorList>
            <person name="Riley R."/>
            <person name="Haridas S."/>
            <person name="Wolfe K.H."/>
            <person name="Lopes M.R."/>
            <person name="Hittinger C.T."/>
            <person name="Goeker M."/>
            <person name="Salamov A.A."/>
            <person name="Wisecaver J.H."/>
            <person name="Long T.M."/>
            <person name="Calvey C.H."/>
            <person name="Aerts A.L."/>
            <person name="Barry K.W."/>
            <person name="Choi C."/>
            <person name="Clum A."/>
            <person name="Coughlan A.Y."/>
            <person name="Deshpande S."/>
            <person name="Douglass A.P."/>
            <person name="Hanson S.J."/>
            <person name="Klenk H.-P."/>
            <person name="LaButti K.M."/>
            <person name="Lapidus A."/>
            <person name="Lindquist E.A."/>
            <person name="Lipzen A.M."/>
            <person name="Meier-Kolthoff J.P."/>
            <person name="Ohm R.A."/>
            <person name="Otillar R.P."/>
            <person name="Pangilinan J.L."/>
            <person name="Peng Y."/>
            <person name="Rokas A."/>
            <person name="Rosa C.A."/>
            <person name="Scheuner C."/>
            <person name="Sibirny A.A."/>
            <person name="Slot J.C."/>
            <person name="Stielow J.B."/>
            <person name="Sun H."/>
            <person name="Kurtzman C.P."/>
            <person name="Blackwell M."/>
            <person name="Grigoriev I.V."/>
            <person name="Jeffries T.W."/>
        </authorList>
    </citation>
    <scope>NUCLEOTIDE SEQUENCE [LARGE SCALE GENOMIC DNA]</scope>
    <source>
        <strain evidence="14">ATCC 58044 / CBS 1984 / NCYC 433 / NRRL Y-366-8</strain>
    </source>
</reference>
<evidence type="ECO:0000259" key="12">
    <source>
        <dbReference type="PROSITE" id="PS50003"/>
    </source>
</evidence>
<dbReference type="Pfam" id="PF13857">
    <property type="entry name" value="Ank_5"/>
    <property type="match status" value="1"/>
</dbReference>
<dbReference type="GO" id="GO:0005635">
    <property type="term" value="C:nuclear envelope"/>
    <property type="evidence" value="ECO:0007669"/>
    <property type="project" value="TreeGrafter"/>
</dbReference>
<sequence>MSSNDTGSQASEGASLNTAYVVVESPKGIRINEETNNSNRNTTPSTQASNRTSSSANIINPPLFKLKILDALKNNNCDQLRQLVISVKDSVNYYELSLVKNLIFNLAVQVAPLQVITQLLSDDSKDLGIDVNYQDENGNAPLHLAALNSRADVVQLLLRDERINDTILNNDLKQPIEVAKDLRIVELLQKERAAYVERIANDLRSAFTNHDFARLDEILASPRNFELLDINGNDPETGDTVLHEFVKKNDIGMVKWILTHGGDPFKRDRKGKLPIELVGKNNDTMKKILKDATKDQNVISQAGRSTGFKAPTYKGYLRKWTNFASGYKLRWFILDSNGILSYYKSQEDTNNACRGSLNMKSAILHLDSSEKQKFEIISKSGVRWHLKSNYPIETNRWVWSLQGAIRYAKDKERAIRYSQETERKDSFDSVGGAGVNRHTRNLSSGSVEENSNKLESSANSLADIKENERLKQTEARRPSQIVYDTDDEDDNESREVIEENSNKLESSANSLADIKENERLKQTEARRPSQIVYDTDDEDDNESREVSIVQENEDIDIESGPYIQEISVLKRGFSLELGSLRELLFSVKETMNTPSEPLNISLGAIETLTESFDRLNTLVSKRDEKLIRDLQKQKDINELWINSIRDLENELLAKNSELQNFEAERRNLKKVLTKKFGNIGSPLADVPATPEAQPTGPSPLGAAESTTVQDEPFDANDVEISRFINEDEDSDDEFFDAADFEEDDEVSERATQESIPVGTEPKQEEEEQQVEGEYSNELQQKKDLLMKNEGTFKGYDFTPRSELALKVDDRPKIGLWGILKSMIGKDMTKIALPVTFNEPTSLLQRVAEDLEYVNLLDQAASFEDSTLRLLYVAAFAASEYGSTTNRVAKPFNPLLGETYEYARPDLGFRFFTEQVSHHPPVSAAIAEASKWDYYGETSVKSGFNGRSFDVQPLGIWYLHLRPDQSSHKEELYTWKKITSSVIGIIVGNPSVDNYGEMIITNNQTGDKAVLNFKPRGWRGASAYEMSGVIYNRKGEKVWSIGGHWNNRIFGKKVIKNDSSIDYSNKKISSTPTEDGTKFLIWQMAPRPKVPFNLTSYAITLNEPNPKLLEYVSPSDTRLRPDQRAMEDGKYDEAGVLKNRVEEKQRAARKKREQQGEKYHPTYFTRETHKATGEEYWKFNGEYWKQRKDGKLPNIDIF</sequence>
<dbReference type="GO" id="GO:0030011">
    <property type="term" value="P:maintenance of cell polarity"/>
    <property type="evidence" value="ECO:0007669"/>
    <property type="project" value="TreeGrafter"/>
</dbReference>
<dbReference type="Gene3D" id="2.30.29.30">
    <property type="entry name" value="Pleckstrin-homology domain (PH domain)/Phosphotyrosine-binding domain (PTB)"/>
    <property type="match status" value="1"/>
</dbReference>
<dbReference type="InterPro" id="IPR011993">
    <property type="entry name" value="PH-like_dom_sf"/>
</dbReference>
<feature type="repeat" description="ANK" evidence="8">
    <location>
        <begin position="237"/>
        <end position="269"/>
    </location>
</feature>
<dbReference type="RefSeq" id="XP_019035861.1">
    <property type="nucleotide sequence ID" value="XM_019182841.1"/>
</dbReference>
<evidence type="ECO:0000256" key="4">
    <source>
        <dbReference type="ARBA" id="ARBA00022737"/>
    </source>
</evidence>
<dbReference type="PROSITE" id="PS50297">
    <property type="entry name" value="ANK_REP_REGION"/>
    <property type="match status" value="1"/>
</dbReference>
<feature type="repeat" description="ANK" evidence="8">
    <location>
        <begin position="137"/>
        <end position="159"/>
    </location>
</feature>
<dbReference type="GO" id="GO:0006887">
    <property type="term" value="P:exocytosis"/>
    <property type="evidence" value="ECO:0007669"/>
    <property type="project" value="TreeGrafter"/>
</dbReference>
<feature type="region of interest" description="Disordered" evidence="11">
    <location>
        <begin position="740"/>
        <end position="773"/>
    </location>
</feature>
<evidence type="ECO:0000256" key="11">
    <source>
        <dbReference type="SAM" id="MobiDB-lite"/>
    </source>
</evidence>
<dbReference type="GO" id="GO:0006897">
    <property type="term" value="P:endocytosis"/>
    <property type="evidence" value="ECO:0007669"/>
    <property type="project" value="UniProtKB-ARBA"/>
</dbReference>
<evidence type="ECO:0000256" key="5">
    <source>
        <dbReference type="ARBA" id="ARBA00023043"/>
    </source>
</evidence>
<feature type="coiled-coil region" evidence="10">
    <location>
        <begin position="630"/>
        <end position="671"/>
    </location>
</feature>
<dbReference type="InterPro" id="IPR037239">
    <property type="entry name" value="OSBP_sf"/>
</dbReference>
<dbReference type="Gene3D" id="3.30.70.3490">
    <property type="match status" value="1"/>
</dbReference>
<dbReference type="OrthoDB" id="1854502at2759"/>
<evidence type="ECO:0000256" key="8">
    <source>
        <dbReference type="PROSITE-ProRule" id="PRU00023"/>
    </source>
</evidence>
<evidence type="ECO:0000256" key="1">
    <source>
        <dbReference type="ARBA" id="ARBA00008842"/>
    </source>
</evidence>
<dbReference type="GO" id="GO:0005829">
    <property type="term" value="C:cytosol"/>
    <property type="evidence" value="ECO:0007669"/>
    <property type="project" value="TreeGrafter"/>
</dbReference>
<dbReference type="SMART" id="SM00248">
    <property type="entry name" value="ANK"/>
    <property type="match status" value="2"/>
</dbReference>
<dbReference type="InterPro" id="IPR000648">
    <property type="entry name" value="Oxysterol-bd"/>
</dbReference>